<dbReference type="AlphaFoldDB" id="A0A545TU83"/>
<protein>
    <submittedName>
        <fullName evidence="1">Uncharacterized protein</fullName>
    </submittedName>
</protein>
<organism evidence="1 2">
    <name type="scientific">Denitrobaculum tricleocarpae</name>
    <dbReference type="NCBI Taxonomy" id="2591009"/>
    <lineage>
        <taxon>Bacteria</taxon>
        <taxon>Pseudomonadati</taxon>
        <taxon>Pseudomonadota</taxon>
        <taxon>Alphaproteobacteria</taxon>
        <taxon>Rhodospirillales</taxon>
        <taxon>Rhodospirillaceae</taxon>
        <taxon>Denitrobaculum</taxon>
    </lineage>
</organism>
<dbReference type="OrthoDB" id="9857203at2"/>
<sequence>MADFNATNYARTQSVPMRSVDGGDYGGRQRVVYDEYVTTGSETSGDRIRIGTLRAGQRFLGGRMTYGAMGSGRTLRLGDSEDDDRFLASVSVSSAGQSTIAAAAGFGHKPAQDQDLFLTIGGGTLASGQTIKLRLSIVSD</sequence>
<proteinExistence type="predicted"/>
<dbReference type="EMBL" id="VHSH01000003">
    <property type="protein sequence ID" value="TQV80774.1"/>
    <property type="molecule type" value="Genomic_DNA"/>
</dbReference>
<evidence type="ECO:0000313" key="2">
    <source>
        <dbReference type="Proteomes" id="UP000315252"/>
    </source>
</evidence>
<comment type="caution">
    <text evidence="1">The sequence shown here is derived from an EMBL/GenBank/DDBJ whole genome shotgun (WGS) entry which is preliminary data.</text>
</comment>
<name>A0A545TU83_9PROT</name>
<accession>A0A545TU83</accession>
<keyword evidence="2" id="KW-1185">Reference proteome</keyword>
<dbReference type="Proteomes" id="UP000315252">
    <property type="component" value="Unassembled WGS sequence"/>
</dbReference>
<evidence type="ECO:0000313" key="1">
    <source>
        <dbReference type="EMBL" id="TQV80774.1"/>
    </source>
</evidence>
<reference evidence="1 2" key="1">
    <citation type="submission" date="2019-06" db="EMBL/GenBank/DDBJ databases">
        <title>Whole genome sequence for Rhodospirillaceae sp. R148.</title>
        <authorList>
            <person name="Wang G."/>
        </authorList>
    </citation>
    <scope>NUCLEOTIDE SEQUENCE [LARGE SCALE GENOMIC DNA]</scope>
    <source>
        <strain evidence="1 2">R148</strain>
    </source>
</reference>
<dbReference type="RefSeq" id="WP_142896488.1">
    <property type="nucleotide sequence ID" value="NZ_ML660054.1"/>
</dbReference>
<gene>
    <name evidence="1" type="ORF">FKG95_11525</name>
</gene>